<dbReference type="EMBL" id="CP133461">
    <property type="protein sequence ID" value="WMV77877.1"/>
    <property type="molecule type" value="Genomic_DNA"/>
</dbReference>
<protein>
    <submittedName>
        <fullName evidence="1">Uncharacterized protein</fullName>
    </submittedName>
</protein>
<sequence>MRDLLSLLTEYRHVKWSATSMKKTELVMRDGLFDVLSDEDGGARLSIQLMTSRL</sequence>
<accession>A0ABY9QIM3</accession>
<evidence type="ECO:0000313" key="2">
    <source>
        <dbReference type="Proteomes" id="UP001297580"/>
    </source>
</evidence>
<reference evidence="1 2" key="1">
    <citation type="submission" date="2023-08" db="EMBL/GenBank/DDBJ databases">
        <title>Complete genome sequence of Geobacillus thermodenitrificans K1041, a genetically tractable strain representative of the genus Geobacillus.</title>
        <authorList>
            <person name="Kani S."/>
            <person name="Suzuki H."/>
        </authorList>
    </citation>
    <scope>NUCLEOTIDE SEQUENCE [LARGE SCALE GENOMIC DNA]</scope>
    <source>
        <strain evidence="1 2">K1041</strain>
    </source>
</reference>
<dbReference type="Proteomes" id="UP001297580">
    <property type="component" value="Chromosome"/>
</dbReference>
<organism evidence="1 2">
    <name type="scientific">Geobacillus thermodenitrificans</name>
    <dbReference type="NCBI Taxonomy" id="33940"/>
    <lineage>
        <taxon>Bacteria</taxon>
        <taxon>Bacillati</taxon>
        <taxon>Bacillota</taxon>
        <taxon>Bacilli</taxon>
        <taxon>Bacillales</taxon>
        <taxon>Anoxybacillaceae</taxon>
        <taxon>Geobacillus</taxon>
    </lineage>
</organism>
<dbReference type="RefSeq" id="WP_223812857.1">
    <property type="nucleotide sequence ID" value="NZ_CP133461.1"/>
</dbReference>
<proteinExistence type="predicted"/>
<keyword evidence="2" id="KW-1185">Reference proteome</keyword>
<gene>
    <name evidence="1" type="ORF">HSX42_09125</name>
</gene>
<evidence type="ECO:0000313" key="1">
    <source>
        <dbReference type="EMBL" id="WMV77877.1"/>
    </source>
</evidence>
<name>A0ABY9QIM3_GEOTD</name>